<proteinExistence type="predicted"/>
<name>A0A0K2SLN6_LIMPI</name>
<keyword evidence="3" id="KW-1185">Reference proteome</keyword>
<protein>
    <submittedName>
        <fullName evidence="2">Uncharacterized protein</fullName>
    </submittedName>
</protein>
<dbReference type="RefSeq" id="WP_068136987.1">
    <property type="nucleotide sequence ID" value="NZ_AP014924.1"/>
</dbReference>
<feature type="chain" id="PRO_5005487063" evidence="1">
    <location>
        <begin position="24"/>
        <end position="110"/>
    </location>
</feature>
<reference evidence="3" key="2">
    <citation type="journal article" date="2016" name="Int. J. Syst. Evol. Microbiol.">
        <title>Complete genome sequence and cell structure of Limnochorda pilosa, a Gram-negative spore-former within the phylum Firmicutes.</title>
        <authorList>
            <person name="Watanabe M."/>
            <person name="Kojima H."/>
            <person name="Fukui M."/>
        </authorList>
    </citation>
    <scope>NUCLEOTIDE SEQUENCE [LARGE SCALE GENOMIC DNA]</scope>
    <source>
        <strain evidence="3">HC45</strain>
    </source>
</reference>
<dbReference type="KEGG" id="lpil:LIP_1888"/>
<keyword evidence="1" id="KW-0732">Signal</keyword>
<evidence type="ECO:0000256" key="1">
    <source>
        <dbReference type="SAM" id="SignalP"/>
    </source>
</evidence>
<evidence type="ECO:0000313" key="3">
    <source>
        <dbReference type="Proteomes" id="UP000065807"/>
    </source>
</evidence>
<dbReference type="EMBL" id="AP014924">
    <property type="protein sequence ID" value="BAS27729.1"/>
    <property type="molecule type" value="Genomic_DNA"/>
</dbReference>
<dbReference type="Proteomes" id="UP000065807">
    <property type="component" value="Chromosome"/>
</dbReference>
<gene>
    <name evidence="2" type="ORF">LIP_1888</name>
</gene>
<organism evidence="2 3">
    <name type="scientific">Limnochorda pilosa</name>
    <dbReference type="NCBI Taxonomy" id="1555112"/>
    <lineage>
        <taxon>Bacteria</taxon>
        <taxon>Bacillati</taxon>
        <taxon>Bacillota</taxon>
        <taxon>Limnochordia</taxon>
        <taxon>Limnochordales</taxon>
        <taxon>Limnochordaceae</taxon>
        <taxon>Limnochorda</taxon>
    </lineage>
</organism>
<dbReference type="AlphaFoldDB" id="A0A0K2SLN6"/>
<sequence>MRRALACALAAILWWLSLGISLAQEEPQEDGPRIRFVQVLVAGMTRRGDLVLLAVAQFDDGSWHVLAQVNGEVVGTPIPPDVLDEIRRSASGIDWNETIGPSSSSEREAA</sequence>
<evidence type="ECO:0000313" key="2">
    <source>
        <dbReference type="EMBL" id="BAS27729.1"/>
    </source>
</evidence>
<feature type="signal peptide" evidence="1">
    <location>
        <begin position="1"/>
        <end position="23"/>
    </location>
</feature>
<accession>A0A0K2SLN6</accession>
<reference evidence="3" key="1">
    <citation type="submission" date="2015-07" db="EMBL/GenBank/DDBJ databases">
        <title>Complete genome sequence and phylogenetic analysis of Limnochorda pilosa.</title>
        <authorList>
            <person name="Watanabe M."/>
            <person name="Kojima H."/>
            <person name="Fukui M."/>
        </authorList>
    </citation>
    <scope>NUCLEOTIDE SEQUENCE [LARGE SCALE GENOMIC DNA]</scope>
    <source>
        <strain evidence="3">HC45</strain>
    </source>
</reference>